<keyword evidence="2" id="KW-0238">DNA-binding</keyword>
<sequence>MVSIKDVAKEAGVAISTVSKVLNNYPNVSEETRNKVNEVVERLGFVPNAVAATLSSKRTGRVALLIKLNLHTQASDEISMQYISGAIHKAKELQLDVITVFTSMIEDMDVAEVTSYFASQGIKGIIIYGMTTKDKVLHKLIDSGNFKIVVVDAPMVNESTSSISIDHAKAQYDVAKKTITENKCKKILYLAGDEDGYVTEERLQGIKKLCDEKKCKLTVRNGKFSELRARELTMKYAKNSDCVVCASDIMAIGAMKALIDMDIFRPVCGFDGIILMGYAGKQMNTVRQDFAKISEEGLMELNRLMSGEKGRKVAVKHELVRIKYEDIIC</sequence>
<proteinExistence type="predicted"/>
<evidence type="ECO:0000259" key="4">
    <source>
        <dbReference type="PROSITE" id="PS50932"/>
    </source>
</evidence>
<dbReference type="Pfam" id="PF13407">
    <property type="entry name" value="Peripla_BP_4"/>
    <property type="match status" value="1"/>
</dbReference>
<feature type="domain" description="HTH lacI-type" evidence="4">
    <location>
        <begin position="2"/>
        <end position="56"/>
    </location>
</feature>
<gene>
    <name evidence="5" type="ORF">bhn_I0656</name>
</gene>
<accession>A0A1D9NZF2</accession>
<dbReference type="Pfam" id="PF00356">
    <property type="entry name" value="LacI"/>
    <property type="match status" value="1"/>
</dbReference>
<evidence type="ECO:0000256" key="2">
    <source>
        <dbReference type="ARBA" id="ARBA00023125"/>
    </source>
</evidence>
<dbReference type="Gene3D" id="1.10.260.40">
    <property type="entry name" value="lambda repressor-like DNA-binding domains"/>
    <property type="match status" value="1"/>
</dbReference>
<name>A0A1D9NZF2_9FIRM</name>
<keyword evidence="3" id="KW-0804">Transcription</keyword>
<dbReference type="InterPro" id="IPR028082">
    <property type="entry name" value="Peripla_BP_I"/>
</dbReference>
<keyword evidence="1" id="KW-0805">Transcription regulation</keyword>
<evidence type="ECO:0000256" key="1">
    <source>
        <dbReference type="ARBA" id="ARBA00023015"/>
    </source>
</evidence>
<dbReference type="SUPFAM" id="SSF47413">
    <property type="entry name" value="lambda repressor-like DNA-binding domains"/>
    <property type="match status" value="1"/>
</dbReference>
<dbReference type="RefSeq" id="WP_071175441.1">
    <property type="nucleotide sequence ID" value="NZ_CP017831.1"/>
</dbReference>
<dbReference type="PANTHER" id="PTHR30146">
    <property type="entry name" value="LACI-RELATED TRANSCRIPTIONAL REPRESSOR"/>
    <property type="match status" value="1"/>
</dbReference>
<evidence type="ECO:0000313" key="6">
    <source>
        <dbReference type="Proteomes" id="UP000179284"/>
    </source>
</evidence>
<dbReference type="AlphaFoldDB" id="A0A1D9NZF2"/>
<evidence type="ECO:0000256" key="3">
    <source>
        <dbReference type="ARBA" id="ARBA00023163"/>
    </source>
</evidence>
<dbReference type="Proteomes" id="UP000179284">
    <property type="component" value="Chromosome I"/>
</dbReference>
<evidence type="ECO:0000313" key="5">
    <source>
        <dbReference type="EMBL" id="AOZ95690.1"/>
    </source>
</evidence>
<dbReference type="KEGG" id="bhu:bhn_I0656"/>
<dbReference type="InterPro" id="IPR025997">
    <property type="entry name" value="SBP_2_dom"/>
</dbReference>
<dbReference type="GO" id="GO:0000976">
    <property type="term" value="F:transcription cis-regulatory region binding"/>
    <property type="evidence" value="ECO:0007669"/>
    <property type="project" value="TreeGrafter"/>
</dbReference>
<reference evidence="6" key="1">
    <citation type="submission" date="2016-10" db="EMBL/GenBank/DDBJ databases">
        <title>The complete genome sequence of the rumen bacterium Butyrivibrio hungatei MB2003.</title>
        <authorList>
            <person name="Palevich N."/>
            <person name="Kelly W.J."/>
            <person name="Leahy S.C."/>
            <person name="Altermann E."/>
            <person name="Rakonjac J."/>
            <person name="Attwood G.T."/>
        </authorList>
    </citation>
    <scope>NUCLEOTIDE SEQUENCE [LARGE SCALE GENOMIC DNA]</scope>
    <source>
        <strain evidence="6">MB2003</strain>
    </source>
</reference>
<dbReference type="PANTHER" id="PTHR30146:SF149">
    <property type="entry name" value="HTH-TYPE TRANSCRIPTIONAL REGULATOR EBGR"/>
    <property type="match status" value="1"/>
</dbReference>
<keyword evidence="6" id="KW-1185">Reference proteome</keyword>
<dbReference type="CDD" id="cd01392">
    <property type="entry name" value="HTH_LacI"/>
    <property type="match status" value="1"/>
</dbReference>
<organism evidence="5 6">
    <name type="scientific">Butyrivibrio hungatei</name>
    <dbReference type="NCBI Taxonomy" id="185008"/>
    <lineage>
        <taxon>Bacteria</taxon>
        <taxon>Bacillati</taxon>
        <taxon>Bacillota</taxon>
        <taxon>Clostridia</taxon>
        <taxon>Lachnospirales</taxon>
        <taxon>Lachnospiraceae</taxon>
        <taxon>Butyrivibrio</taxon>
    </lineage>
</organism>
<dbReference type="GO" id="GO:0003700">
    <property type="term" value="F:DNA-binding transcription factor activity"/>
    <property type="evidence" value="ECO:0007669"/>
    <property type="project" value="TreeGrafter"/>
</dbReference>
<dbReference type="OrthoDB" id="9789891at2"/>
<dbReference type="EMBL" id="CP017831">
    <property type="protein sequence ID" value="AOZ95690.1"/>
    <property type="molecule type" value="Genomic_DNA"/>
</dbReference>
<dbReference type="InterPro" id="IPR010982">
    <property type="entry name" value="Lambda_DNA-bd_dom_sf"/>
</dbReference>
<dbReference type="PROSITE" id="PS50932">
    <property type="entry name" value="HTH_LACI_2"/>
    <property type="match status" value="1"/>
</dbReference>
<dbReference type="SUPFAM" id="SSF53822">
    <property type="entry name" value="Periplasmic binding protein-like I"/>
    <property type="match status" value="1"/>
</dbReference>
<dbReference type="SMART" id="SM00354">
    <property type="entry name" value="HTH_LACI"/>
    <property type="match status" value="1"/>
</dbReference>
<dbReference type="Gene3D" id="3.40.50.2300">
    <property type="match status" value="2"/>
</dbReference>
<dbReference type="CDD" id="cd06267">
    <property type="entry name" value="PBP1_LacI_sugar_binding-like"/>
    <property type="match status" value="1"/>
</dbReference>
<protein>
    <submittedName>
        <fullName evidence="5">LacI family transcriptional regulator</fullName>
    </submittedName>
</protein>
<dbReference type="InterPro" id="IPR000843">
    <property type="entry name" value="HTH_LacI"/>
</dbReference>
<dbReference type="PRINTS" id="PR00036">
    <property type="entry name" value="HTHLACI"/>
</dbReference>